<feature type="domain" description="Carrier" evidence="6">
    <location>
        <begin position="1019"/>
        <end position="1093"/>
    </location>
</feature>
<dbReference type="Pfam" id="PF00698">
    <property type="entry name" value="Acyl_transf_1"/>
    <property type="match status" value="1"/>
</dbReference>
<dbReference type="InterPro" id="IPR023213">
    <property type="entry name" value="CAT-like_dom_sf"/>
</dbReference>
<dbReference type="PROSITE" id="PS00606">
    <property type="entry name" value="KS3_1"/>
    <property type="match status" value="1"/>
</dbReference>
<dbReference type="Gene3D" id="3.40.47.10">
    <property type="match status" value="1"/>
</dbReference>
<evidence type="ECO:0000256" key="1">
    <source>
        <dbReference type="ARBA" id="ARBA00001957"/>
    </source>
</evidence>
<dbReference type="SMART" id="SM00822">
    <property type="entry name" value="PKS_KR"/>
    <property type="match status" value="1"/>
</dbReference>
<feature type="domain" description="Ketosynthase family 3 (KS3)" evidence="7">
    <location>
        <begin position="1113"/>
        <end position="1538"/>
    </location>
</feature>
<dbReference type="InterPro" id="IPR014043">
    <property type="entry name" value="Acyl_transferase_dom"/>
</dbReference>
<dbReference type="InterPro" id="IPR018201">
    <property type="entry name" value="Ketoacyl_synth_AS"/>
</dbReference>
<dbReference type="SMART" id="SM01294">
    <property type="entry name" value="PKS_PP_betabranch"/>
    <property type="match status" value="1"/>
</dbReference>
<protein>
    <recommendedName>
        <fullName evidence="10">Non-ribosomal peptide synthetase</fullName>
    </recommendedName>
</protein>
<dbReference type="InterPro" id="IPR006162">
    <property type="entry name" value="Ppantetheine_attach_site"/>
</dbReference>
<keyword evidence="3" id="KW-0597">Phosphoprotein</keyword>
<dbReference type="InterPro" id="IPR001227">
    <property type="entry name" value="Ac_transferase_dom_sf"/>
</dbReference>
<organism evidence="8 9">
    <name type="scientific">bacterium (Candidatus Blackallbacteria) CG17_big_fil_post_rev_8_21_14_2_50_48_46</name>
    <dbReference type="NCBI Taxonomy" id="2014261"/>
    <lineage>
        <taxon>Bacteria</taxon>
        <taxon>Candidatus Blackallbacteria</taxon>
    </lineage>
</organism>
<dbReference type="EMBL" id="PFFQ01000026">
    <property type="protein sequence ID" value="PIW17205.1"/>
    <property type="molecule type" value="Genomic_DNA"/>
</dbReference>
<dbReference type="Gene3D" id="3.30.70.3290">
    <property type="match status" value="1"/>
</dbReference>
<evidence type="ECO:0000256" key="3">
    <source>
        <dbReference type="ARBA" id="ARBA00022553"/>
    </source>
</evidence>
<dbReference type="SMART" id="SM00825">
    <property type="entry name" value="PKS_KS"/>
    <property type="match status" value="1"/>
</dbReference>
<dbReference type="InterPro" id="IPR050091">
    <property type="entry name" value="PKS_NRPS_Biosynth_Enz"/>
</dbReference>
<dbReference type="SUPFAM" id="SSF53474">
    <property type="entry name" value="alpha/beta-Hydrolases"/>
    <property type="match status" value="1"/>
</dbReference>
<dbReference type="SUPFAM" id="SSF51735">
    <property type="entry name" value="NAD(P)-binding Rossmann-fold domains"/>
    <property type="match status" value="1"/>
</dbReference>
<evidence type="ECO:0000313" key="8">
    <source>
        <dbReference type="EMBL" id="PIW17205.1"/>
    </source>
</evidence>
<dbReference type="InterPro" id="IPR057326">
    <property type="entry name" value="KR_dom"/>
</dbReference>
<proteinExistence type="inferred from homology"/>
<evidence type="ECO:0000259" key="7">
    <source>
        <dbReference type="PROSITE" id="PS52004"/>
    </source>
</evidence>
<feature type="domain" description="Carrier" evidence="6">
    <location>
        <begin position="2430"/>
        <end position="2505"/>
    </location>
</feature>
<dbReference type="InterPro" id="IPR013968">
    <property type="entry name" value="PKS_KR"/>
</dbReference>
<dbReference type="InterPro" id="IPR010071">
    <property type="entry name" value="AA_adenyl_dom"/>
</dbReference>
<dbReference type="InterPro" id="IPR001242">
    <property type="entry name" value="Condensation_dom"/>
</dbReference>
<dbReference type="SMART" id="SM00824">
    <property type="entry name" value="PKS_TE"/>
    <property type="match status" value="1"/>
</dbReference>
<dbReference type="InterPro" id="IPR000873">
    <property type="entry name" value="AMP-dep_synth/lig_dom"/>
</dbReference>
<reference evidence="8 9" key="1">
    <citation type="submission" date="2017-09" db="EMBL/GenBank/DDBJ databases">
        <title>Depth-based differentiation of microbial function through sediment-hosted aquifers and enrichment of novel symbionts in the deep terrestrial subsurface.</title>
        <authorList>
            <person name="Probst A.J."/>
            <person name="Ladd B."/>
            <person name="Jarett J.K."/>
            <person name="Geller-Mcgrath D.E."/>
            <person name="Sieber C.M."/>
            <person name="Emerson J.B."/>
            <person name="Anantharaman K."/>
            <person name="Thomas B.C."/>
            <person name="Malmstrom R."/>
            <person name="Stieglmeier M."/>
            <person name="Klingl A."/>
            <person name="Woyke T."/>
            <person name="Ryan C.M."/>
            <person name="Banfield J.F."/>
        </authorList>
    </citation>
    <scope>NUCLEOTIDE SEQUENCE [LARGE SCALE GENOMIC DNA]</scope>
    <source>
        <strain evidence="8">CG17_big_fil_post_rev_8_21_14_2_50_48_46</strain>
    </source>
</reference>
<evidence type="ECO:0008006" key="10">
    <source>
        <dbReference type="Google" id="ProtNLM"/>
    </source>
</evidence>
<dbReference type="PROSITE" id="PS52004">
    <property type="entry name" value="KS3_2"/>
    <property type="match status" value="1"/>
</dbReference>
<dbReference type="InterPro" id="IPR020841">
    <property type="entry name" value="PKS_Beta-ketoAc_synthase_dom"/>
</dbReference>
<dbReference type="SUPFAM" id="SSF53901">
    <property type="entry name" value="Thiolase-like"/>
    <property type="match status" value="1"/>
</dbReference>
<accession>A0A2M7G5G5</accession>
<dbReference type="GO" id="GO:0006633">
    <property type="term" value="P:fatty acid biosynthetic process"/>
    <property type="evidence" value="ECO:0007669"/>
    <property type="project" value="InterPro"/>
</dbReference>
<dbReference type="SUPFAM" id="SSF56801">
    <property type="entry name" value="Acetyl-CoA synthetase-like"/>
    <property type="match status" value="1"/>
</dbReference>
<dbReference type="GO" id="GO:0031177">
    <property type="term" value="F:phosphopantetheine binding"/>
    <property type="evidence" value="ECO:0007669"/>
    <property type="project" value="InterPro"/>
</dbReference>
<dbReference type="Gene3D" id="3.40.366.10">
    <property type="entry name" value="Malonyl-Coenzyme A Acyl Carrier Protein, domain 2"/>
    <property type="match status" value="1"/>
</dbReference>
<dbReference type="Gene3D" id="3.40.50.1820">
    <property type="entry name" value="alpha/beta hydrolase"/>
    <property type="match status" value="1"/>
</dbReference>
<dbReference type="InterPro" id="IPR014030">
    <property type="entry name" value="Ketoacyl_synth_N"/>
</dbReference>
<dbReference type="Pfam" id="PF00501">
    <property type="entry name" value="AMP-binding"/>
    <property type="match status" value="1"/>
</dbReference>
<dbReference type="Proteomes" id="UP000231019">
    <property type="component" value="Unassembled WGS sequence"/>
</dbReference>
<keyword evidence="2" id="KW-0596">Phosphopantetheine</keyword>
<dbReference type="InterPro" id="IPR020806">
    <property type="entry name" value="PKS_PP-bd"/>
</dbReference>
<dbReference type="Pfam" id="PF00550">
    <property type="entry name" value="PP-binding"/>
    <property type="match status" value="2"/>
</dbReference>
<dbReference type="CDD" id="cd00833">
    <property type="entry name" value="PKS"/>
    <property type="match status" value="1"/>
</dbReference>
<dbReference type="InterPro" id="IPR045851">
    <property type="entry name" value="AMP-bd_C_sf"/>
</dbReference>
<keyword evidence="4" id="KW-0808">Transferase</keyword>
<dbReference type="InterPro" id="IPR036291">
    <property type="entry name" value="NAD(P)-bd_dom_sf"/>
</dbReference>
<dbReference type="Pfam" id="PF22621">
    <property type="entry name" value="CurL-like_PKS_C"/>
    <property type="match status" value="1"/>
</dbReference>
<dbReference type="Pfam" id="PF02801">
    <property type="entry name" value="Ketoacyl-synt_C"/>
    <property type="match status" value="1"/>
</dbReference>
<dbReference type="SMART" id="SM00823">
    <property type="entry name" value="PKS_PP"/>
    <property type="match status" value="2"/>
</dbReference>
<dbReference type="PANTHER" id="PTHR43775">
    <property type="entry name" value="FATTY ACID SYNTHASE"/>
    <property type="match status" value="1"/>
</dbReference>
<dbReference type="InterPro" id="IPR016039">
    <property type="entry name" value="Thiolase-like"/>
</dbReference>
<dbReference type="Gene3D" id="3.40.50.720">
    <property type="entry name" value="NAD(P)-binding Rossmann-like Domain"/>
    <property type="match status" value="1"/>
</dbReference>
<evidence type="ECO:0000256" key="5">
    <source>
        <dbReference type="ARBA" id="ARBA00029443"/>
    </source>
</evidence>
<dbReference type="Gene3D" id="3.30.559.30">
    <property type="entry name" value="Nonribosomal peptide synthetase, condensation domain"/>
    <property type="match status" value="1"/>
</dbReference>
<dbReference type="SUPFAM" id="SSF52777">
    <property type="entry name" value="CoA-dependent acyltransferases"/>
    <property type="match status" value="2"/>
</dbReference>
<dbReference type="InterPro" id="IPR014031">
    <property type="entry name" value="Ketoacyl_synth_C"/>
</dbReference>
<dbReference type="Gene3D" id="3.30.300.30">
    <property type="match status" value="1"/>
</dbReference>
<dbReference type="Pfam" id="PF00975">
    <property type="entry name" value="Thioesterase"/>
    <property type="match status" value="1"/>
</dbReference>
<gene>
    <name evidence="8" type="ORF">COW36_09545</name>
</gene>
<dbReference type="PROSITE" id="PS00012">
    <property type="entry name" value="PHOSPHOPANTETHEINE"/>
    <property type="match status" value="1"/>
</dbReference>
<sequence>MKPFENASQRGLQAQALIREIRQKGAVLSLKEQSQLHLSAPKGLLGSETLKALQELKSELSGLLLHERRAEILAQPELQEGPLSSIQSRLWFVQALNPSGSDLNLIGACRIFHDLDRPRIHQAIEAVSKRQPALRTSFYARDGKLFQHCHPQLALPFEAYSLLGSADPLPAIQSWALQPFNLEAGPLCRWGWFATETGGILAWSLHHLIADGWSTGLLLGEILAAYQGIPLPELKYSLLDHARWEQADQNPLRIQAGLEFWLKQLEGIPLEFQLPGETEPEIHGPAEVSVALPAEIGAALEALAKNAGVTPFVLSLALWQILLSIYGQCTQFVMGIPVSSRNQPEWEGLIGCFINTLLLPVDLEPDSSFQNYLTRLQASFHGQMLWQDLPFEKLVHALNRSTHPLPELYFVYQNNPLPLEQLPWKVEWLDLPQQAPPFPLTLTVEPGNGRLKLSSSQSSISPALLRQMLRHYLYLAEQIIDNPQHKLSELRSLSQTEISEVFQKTVPQKMFEPLSWIHQHVEKHAETQAEKTALRWQGQEISYRELNQKANALAQIFAEKGMRAGDRIAIWVPVAPVAIAALIAILKLGAAYLPLDQDAPKERIEKILRHARPSILLSEPKLLNPEDGAEELFNQFTCLNLPAWETLSELNVNPETPVSGDDLAYMIFTSGSTGEPNGVEITHAQVARLFPATAQEVDLDPSDRWVLFHSLAFDYSVWEIWGAFYAGASLLLIPRSLTRDLAQFWQLLADEQVTALSLTPSALRALLPFLKKATQNPPLRWLILSGEKLETQLLKPWFAHFQDQVKVYNSYGITETTVFVSFAEVLPSDLQARGGSPIGHALADLGLCLMGNNQQPVPAGVAGEIWVRGAGLAQAYFENPELTAQRFIDSGSVRWYRSGDFARADLSGQLHYLKRRDTQFKIRGYRMEAAEIEKALLSLQEIQVVKVLLREWAGQTRLMAYWNGEPLEDKVLRERLKKRLPLPLIPEFFFRLEQWPLNQNGKLDLQALPLPTASFSEFQYALSTEVKLQSLLSELSGKALDPEHNFMDQGLHSLILVEAQHKIQSEFGIELALTDLFQFPNLHSLAQEIERRIRPVIQKQRLPEARTEHLSPEEPIAIIAMTGRFPGADSVAALWEMLKAGKTGLTEINREALRAQGLPNEELEDPNYVSVTGLLQDFKSFDPACFGLSASEARIMDPQQRLLLEQAFVTLEAAGYGHLEEKQSCGVFVSGGISRYLLFHLLQAQASHDPIQPMQVLLGNDKDYLATRIAYHLNLDGPALSIQTACSSSLVALHTACQSLRSQECEMALVGGVSLDPDPAGYLYQAGGIYSKDGNCHPFAEDASGIVGGSGVALVLLKPLSSALRDRDTVLAEIRGTALNNDAKDKAGFTAPGLSGQVQVLQACLQAAHLKPEAIRYLEAHGTGTALGDAIEVAALKQAWVSETNRKPWCAMGSVKANLGHLDAAAGIAGLIKAVLVLKHRQIPAQPNFSSPSSRIDWKNLPVYPASQFQDLPANETLFAAVSSFGIGGTNVHAILASAEPRAFQAPRRAPELLLFSARSEKQLHRLQKDLHDWTENQAEVNLQDLAYTLRQGRKHNTWRSFCVASDAVEAAEKLMAPLRTQAASDSPLIGLCPGLGSQGGALAAELCQSLPVFREKIDSALAELVSLDEPLAERIQCALLEGLPDSELARPTLMQPLIFLLTWAMGETWKTVGVKPAVYFGHSFGEYAALCLGGWVSFEALLPMVLRRAQYFENFKGFTWAVLTSAEKLQPLLTGDLKIAAYNGAEHLTVSGSDEWQEAFRSTLQAKGIRAIALKIPHLVHHPLLAEALEPFFEQMANLPYQQGHTPVLSSFSAQPLSLEDLSSKAYWRNQTLEPVQFYRAWKALLASGRVRTLEIGPGKSLSALIRSEAEAAWQSFNERGAYSAWLKSLGLLWQAGFRLNFNPIEASQSGRRIPVPGTPFEKQVYWVDSTPIQQPLQRRPLSDWFSGVSWRRVALPEAKPASNFHGLWLYAGPMLPKDALGETQALPQELGAWDCLSEKLGSAPQCLLDLRALTFEIESQVWQVIAGLQRLLKLPSLALIVLLPPVHSVTGTELQLFPEWALLLGFLRVLPKEYPGWKTTWIEVEAERIFSQANLLGLIQLRPEFYAIRGVWAWEPVLSPLETQPEQTLPAGAWLVSGARGEIGRALLAGVPSQASLVFIARSLSGLSSDDYQRFSSVEWVQGEIQTPETWALALEKIQSFALPFSGVILAAGEHQQVALAEISQEKLAPVLAKYRGTQYLLQALKKRRLKPERILLASALSSLEGQLGEGGYTLVHTALSALSEAAWNQGIALQAVHWGSWKEGGMAFRALAHLPSRLRVLQEKIVNLGIRRAEGPELLRRLWSVNAPQVVVSPLAPESLRAWGARVHENMGGSERESRPELAPAQLPQSELEQRLAEIWSQVLGVAPIGRDETWQSLGGDSLLALQIRDLLSSQWERSFPPSLLFSGTTISSLAEWIETEPGSSVLVKLNGQNQGLPFFCVHAISGTVFPFQGLAREFSSPFYALQAQGLCGKSPHTRIEAMAASYLEQVLQTQPSGSLWLGGWSFGALVAFEMARQALALGRSVHELVLVDMPLPPPGRVLAETEVRARFEMEMQKLKLESASAGSSFDLLYQVFEANLSAASHFQPVRLEIPACLLVAETGLAIQDPRVGAGWQTYLPQIQTLTLTGDHYSILESPGKEQLISALQARKA</sequence>
<dbReference type="InterPro" id="IPR016035">
    <property type="entry name" value="Acyl_Trfase/lysoPLipase"/>
</dbReference>
<dbReference type="Pfam" id="PF00109">
    <property type="entry name" value="ketoacyl-synt"/>
    <property type="match status" value="1"/>
</dbReference>
<comment type="caution">
    <text evidence="8">The sequence shown here is derived from an EMBL/GenBank/DDBJ whole genome shotgun (WGS) entry which is preliminary data.</text>
</comment>
<dbReference type="PANTHER" id="PTHR43775:SF37">
    <property type="entry name" value="SI:DKEY-61P9.11"/>
    <property type="match status" value="1"/>
</dbReference>
<dbReference type="Pfam" id="PF08659">
    <property type="entry name" value="KR"/>
    <property type="match status" value="1"/>
</dbReference>
<dbReference type="PROSITE" id="PS50075">
    <property type="entry name" value="CARRIER"/>
    <property type="match status" value="2"/>
</dbReference>
<evidence type="ECO:0000259" key="6">
    <source>
        <dbReference type="PROSITE" id="PS50075"/>
    </source>
</evidence>
<dbReference type="NCBIfam" id="TIGR01733">
    <property type="entry name" value="AA-adenyl-dom"/>
    <property type="match status" value="1"/>
</dbReference>
<dbReference type="InterPro" id="IPR020802">
    <property type="entry name" value="TesA-like"/>
</dbReference>
<evidence type="ECO:0000313" key="9">
    <source>
        <dbReference type="Proteomes" id="UP000231019"/>
    </source>
</evidence>
<dbReference type="Pfam" id="PF00668">
    <property type="entry name" value="Condensation"/>
    <property type="match status" value="1"/>
</dbReference>
<dbReference type="GO" id="GO:0004312">
    <property type="term" value="F:fatty acid synthase activity"/>
    <property type="evidence" value="ECO:0007669"/>
    <property type="project" value="TreeGrafter"/>
</dbReference>
<dbReference type="GO" id="GO:0004315">
    <property type="term" value="F:3-oxoacyl-[acyl-carrier-protein] synthase activity"/>
    <property type="evidence" value="ECO:0007669"/>
    <property type="project" value="InterPro"/>
</dbReference>
<name>A0A2M7G5G5_9BACT</name>
<dbReference type="InterPro" id="IPR029058">
    <property type="entry name" value="AB_hydrolase_fold"/>
</dbReference>
<comment type="cofactor">
    <cofactor evidence="1">
        <name>pantetheine 4'-phosphate</name>
        <dbReference type="ChEBI" id="CHEBI:47942"/>
    </cofactor>
</comment>
<dbReference type="InterPro" id="IPR009081">
    <property type="entry name" value="PP-bd_ACP"/>
</dbReference>
<dbReference type="InterPro" id="IPR001031">
    <property type="entry name" value="Thioesterase"/>
</dbReference>
<comment type="similarity">
    <text evidence="5">In the C-terminal section; belongs to the NRP synthetase family.</text>
</comment>
<dbReference type="Gene3D" id="3.30.559.10">
    <property type="entry name" value="Chloramphenicol acetyltransferase-like domain"/>
    <property type="match status" value="1"/>
</dbReference>
<dbReference type="InterPro" id="IPR036736">
    <property type="entry name" value="ACP-like_sf"/>
</dbReference>
<evidence type="ECO:0000256" key="2">
    <source>
        <dbReference type="ARBA" id="ARBA00022450"/>
    </source>
</evidence>
<dbReference type="SUPFAM" id="SSF52151">
    <property type="entry name" value="FabD/lysophospholipase-like"/>
    <property type="match status" value="1"/>
</dbReference>
<dbReference type="Gene3D" id="1.10.1200.10">
    <property type="entry name" value="ACP-like"/>
    <property type="match status" value="2"/>
</dbReference>
<dbReference type="SUPFAM" id="SSF47336">
    <property type="entry name" value="ACP-like"/>
    <property type="match status" value="2"/>
</dbReference>
<dbReference type="SMART" id="SM00827">
    <property type="entry name" value="PKS_AT"/>
    <property type="match status" value="1"/>
</dbReference>
<dbReference type="GO" id="GO:0044550">
    <property type="term" value="P:secondary metabolite biosynthetic process"/>
    <property type="evidence" value="ECO:0007669"/>
    <property type="project" value="UniProtKB-ARBA"/>
</dbReference>
<dbReference type="Gene3D" id="3.40.50.12780">
    <property type="entry name" value="N-terminal domain of ligase-like"/>
    <property type="match status" value="1"/>
</dbReference>
<evidence type="ECO:0000256" key="4">
    <source>
        <dbReference type="ARBA" id="ARBA00022679"/>
    </source>
</evidence>
<dbReference type="InterPro" id="IPR042099">
    <property type="entry name" value="ANL_N_sf"/>
</dbReference>